<keyword evidence="2" id="KW-1185">Reference proteome</keyword>
<comment type="caution">
    <text evidence="1">The sequence shown here is derived from an EMBL/GenBank/DDBJ whole genome shotgun (WGS) entry which is preliminary data.</text>
</comment>
<dbReference type="Proteomes" id="UP000324222">
    <property type="component" value="Unassembled WGS sequence"/>
</dbReference>
<sequence length="93" mass="10590">MKRYPGGLFDDFRYERSALEGLRPCMSLSRCAWRRRRDGEAERQAGKEADRHGGRECIEATRQVSVCHHLSLCCVTSIMARDINAPISQPPEP</sequence>
<evidence type="ECO:0000313" key="2">
    <source>
        <dbReference type="Proteomes" id="UP000324222"/>
    </source>
</evidence>
<reference evidence="1 2" key="1">
    <citation type="submission" date="2019-05" db="EMBL/GenBank/DDBJ databases">
        <title>Another draft genome of Portunus trituberculatus and its Hox gene families provides insights of decapod evolution.</title>
        <authorList>
            <person name="Jeong J.-H."/>
            <person name="Song I."/>
            <person name="Kim S."/>
            <person name="Choi T."/>
            <person name="Kim D."/>
            <person name="Ryu S."/>
            <person name="Kim W."/>
        </authorList>
    </citation>
    <scope>NUCLEOTIDE SEQUENCE [LARGE SCALE GENOMIC DNA]</scope>
    <source>
        <tissue evidence="1">Muscle</tissue>
    </source>
</reference>
<name>A0A5B7GMH4_PORTR</name>
<evidence type="ECO:0000313" key="1">
    <source>
        <dbReference type="EMBL" id="MPC58703.1"/>
    </source>
</evidence>
<dbReference type="AlphaFoldDB" id="A0A5B7GMH4"/>
<gene>
    <name evidence="1" type="ORF">E2C01_052711</name>
</gene>
<protein>
    <submittedName>
        <fullName evidence="1">Uncharacterized protein</fullName>
    </submittedName>
</protein>
<dbReference type="EMBL" id="VSRR010015914">
    <property type="protein sequence ID" value="MPC58703.1"/>
    <property type="molecule type" value="Genomic_DNA"/>
</dbReference>
<proteinExistence type="predicted"/>
<organism evidence="1 2">
    <name type="scientific">Portunus trituberculatus</name>
    <name type="common">Swimming crab</name>
    <name type="synonym">Neptunus trituberculatus</name>
    <dbReference type="NCBI Taxonomy" id="210409"/>
    <lineage>
        <taxon>Eukaryota</taxon>
        <taxon>Metazoa</taxon>
        <taxon>Ecdysozoa</taxon>
        <taxon>Arthropoda</taxon>
        <taxon>Crustacea</taxon>
        <taxon>Multicrustacea</taxon>
        <taxon>Malacostraca</taxon>
        <taxon>Eumalacostraca</taxon>
        <taxon>Eucarida</taxon>
        <taxon>Decapoda</taxon>
        <taxon>Pleocyemata</taxon>
        <taxon>Brachyura</taxon>
        <taxon>Eubrachyura</taxon>
        <taxon>Portunoidea</taxon>
        <taxon>Portunidae</taxon>
        <taxon>Portuninae</taxon>
        <taxon>Portunus</taxon>
    </lineage>
</organism>
<accession>A0A5B7GMH4</accession>